<dbReference type="SUPFAM" id="SSF55347">
    <property type="entry name" value="Glyceraldehyde-3-phosphate dehydrogenase-like, C-terminal domain"/>
    <property type="match status" value="1"/>
</dbReference>
<dbReference type="Gene3D" id="3.40.50.720">
    <property type="entry name" value="NAD(P)-binding Rossmann-like Domain"/>
    <property type="match status" value="1"/>
</dbReference>
<evidence type="ECO:0000313" key="5">
    <source>
        <dbReference type="EMBL" id="MBC8528157.1"/>
    </source>
</evidence>
<organism evidence="5 6">
    <name type="scientific">Luoshenia tenuis</name>
    <dbReference type="NCBI Taxonomy" id="2763654"/>
    <lineage>
        <taxon>Bacteria</taxon>
        <taxon>Bacillati</taxon>
        <taxon>Bacillota</taxon>
        <taxon>Clostridia</taxon>
        <taxon>Christensenellales</taxon>
        <taxon>Christensenellaceae</taxon>
        <taxon>Luoshenia</taxon>
    </lineage>
</organism>
<dbReference type="Proteomes" id="UP000654279">
    <property type="component" value="Unassembled WGS sequence"/>
</dbReference>
<dbReference type="Pfam" id="PF01408">
    <property type="entry name" value="GFO_IDH_MocA"/>
    <property type="match status" value="1"/>
</dbReference>
<keyword evidence="2" id="KW-0560">Oxidoreductase</keyword>
<comment type="similarity">
    <text evidence="1">Belongs to the Gfo/Idh/MocA family.</text>
</comment>
<dbReference type="AlphaFoldDB" id="A0A926CY76"/>
<evidence type="ECO:0000259" key="4">
    <source>
        <dbReference type="Pfam" id="PF22725"/>
    </source>
</evidence>
<name>A0A926CY76_9FIRM</name>
<comment type="caution">
    <text evidence="5">The sequence shown here is derived from an EMBL/GenBank/DDBJ whole genome shotgun (WGS) entry which is preliminary data.</text>
</comment>
<dbReference type="InterPro" id="IPR000683">
    <property type="entry name" value="Gfo/Idh/MocA-like_OxRdtase_N"/>
</dbReference>
<evidence type="ECO:0000259" key="3">
    <source>
        <dbReference type="Pfam" id="PF01408"/>
    </source>
</evidence>
<feature type="domain" description="Gfo/Idh/MocA-like oxidoreductase N-terminal" evidence="3">
    <location>
        <begin position="4"/>
        <end position="120"/>
    </location>
</feature>
<dbReference type="InterPro" id="IPR050984">
    <property type="entry name" value="Gfo/Idh/MocA_domain"/>
</dbReference>
<dbReference type="Pfam" id="PF22725">
    <property type="entry name" value="GFO_IDH_MocA_C3"/>
    <property type="match status" value="1"/>
</dbReference>
<reference evidence="5" key="1">
    <citation type="submission" date="2020-08" db="EMBL/GenBank/DDBJ databases">
        <title>Genome public.</title>
        <authorList>
            <person name="Liu C."/>
            <person name="Sun Q."/>
        </authorList>
    </citation>
    <scope>NUCLEOTIDE SEQUENCE</scope>
    <source>
        <strain evidence="5">NSJ-44</strain>
    </source>
</reference>
<dbReference type="RefSeq" id="WP_249284199.1">
    <property type="nucleotide sequence ID" value="NZ_JACRSO010000001.1"/>
</dbReference>
<dbReference type="GO" id="GO:0016491">
    <property type="term" value="F:oxidoreductase activity"/>
    <property type="evidence" value="ECO:0007669"/>
    <property type="project" value="UniProtKB-KW"/>
</dbReference>
<gene>
    <name evidence="5" type="ORF">H8699_01715</name>
</gene>
<evidence type="ECO:0000256" key="2">
    <source>
        <dbReference type="ARBA" id="ARBA00023002"/>
    </source>
</evidence>
<dbReference type="GO" id="GO:0000166">
    <property type="term" value="F:nucleotide binding"/>
    <property type="evidence" value="ECO:0007669"/>
    <property type="project" value="InterPro"/>
</dbReference>
<proteinExistence type="inferred from homology"/>
<dbReference type="InterPro" id="IPR036291">
    <property type="entry name" value="NAD(P)-bd_dom_sf"/>
</dbReference>
<evidence type="ECO:0000313" key="6">
    <source>
        <dbReference type="Proteomes" id="UP000654279"/>
    </source>
</evidence>
<feature type="domain" description="GFO/IDH/MocA-like oxidoreductase" evidence="4">
    <location>
        <begin position="132"/>
        <end position="250"/>
    </location>
</feature>
<sequence length="332" mass="36541">MKTIRFGFLGIGDIAGRVIPCFAYATGVRVDAAAARELERAQAFAQKWGIPKAYGSYDELFADADIDAVYIGTPHPLHEELVVRALRAGKHVVCEKPMGANAAQVARMIDEARRQKRFLMEANWRRFFPAMTRLRQMVREGALGEIRLIESSCGFYAPWQGHEQARLFNPALGGGAMLDMGIYCLSFTWDMMDGKLPQSILATAQLAPTGVDLQTAMLMQYDNGTIAVGTTAIGTALPPLLRVIGSKGRAELDESDLSVLRYTDAQGKEQLLACPFEGKGYQFEFMAAADCIRAGQLESDISPLQQSLDMARASDEVRRQVGVKYPFDEQEG</sequence>
<dbReference type="SUPFAM" id="SSF51735">
    <property type="entry name" value="NAD(P)-binding Rossmann-fold domains"/>
    <property type="match status" value="1"/>
</dbReference>
<protein>
    <submittedName>
        <fullName evidence="5">Gfo/Idh/MocA family oxidoreductase</fullName>
    </submittedName>
</protein>
<dbReference type="EMBL" id="JACRSO010000001">
    <property type="protein sequence ID" value="MBC8528157.1"/>
    <property type="molecule type" value="Genomic_DNA"/>
</dbReference>
<dbReference type="PANTHER" id="PTHR22604">
    <property type="entry name" value="OXIDOREDUCTASES"/>
    <property type="match status" value="1"/>
</dbReference>
<dbReference type="PANTHER" id="PTHR22604:SF105">
    <property type="entry name" value="TRANS-1,2-DIHYDROBENZENE-1,2-DIOL DEHYDROGENASE"/>
    <property type="match status" value="1"/>
</dbReference>
<keyword evidence="6" id="KW-1185">Reference proteome</keyword>
<accession>A0A926CY76</accession>
<dbReference type="Gene3D" id="3.30.360.10">
    <property type="entry name" value="Dihydrodipicolinate Reductase, domain 2"/>
    <property type="match status" value="1"/>
</dbReference>
<dbReference type="InterPro" id="IPR055170">
    <property type="entry name" value="GFO_IDH_MocA-like_dom"/>
</dbReference>
<evidence type="ECO:0000256" key="1">
    <source>
        <dbReference type="ARBA" id="ARBA00010928"/>
    </source>
</evidence>